<comment type="similarity">
    <text evidence="6">Belongs to the major facilitator superfamily. Phosphate:H(+) symporter (TC 2.A.1.9) family.</text>
</comment>
<dbReference type="GO" id="GO:0016020">
    <property type="term" value="C:membrane"/>
    <property type="evidence" value="ECO:0007669"/>
    <property type="project" value="UniProtKB-SubCell"/>
</dbReference>
<feature type="transmembrane region" description="Helical" evidence="8">
    <location>
        <begin position="71"/>
        <end position="90"/>
    </location>
</feature>
<keyword evidence="3 7" id="KW-0812">Transmembrane</keyword>
<evidence type="ECO:0000256" key="1">
    <source>
        <dbReference type="ARBA" id="ARBA00004141"/>
    </source>
</evidence>
<feature type="transmembrane region" description="Helical" evidence="8">
    <location>
        <begin position="283"/>
        <end position="303"/>
    </location>
</feature>
<dbReference type="InterPro" id="IPR036259">
    <property type="entry name" value="MFS_trans_sf"/>
</dbReference>
<keyword evidence="4 8" id="KW-1133">Transmembrane helix</keyword>
<evidence type="ECO:0000313" key="10">
    <source>
        <dbReference type="Proteomes" id="UP000325081"/>
    </source>
</evidence>
<dbReference type="Pfam" id="PF00854">
    <property type="entry name" value="PTR2"/>
    <property type="match status" value="1"/>
</dbReference>
<dbReference type="GO" id="GO:0022857">
    <property type="term" value="F:transmembrane transporter activity"/>
    <property type="evidence" value="ECO:0007669"/>
    <property type="project" value="InterPro"/>
</dbReference>
<feature type="non-terminal residue" evidence="9">
    <location>
        <position position="436"/>
    </location>
</feature>
<evidence type="ECO:0000256" key="3">
    <source>
        <dbReference type="ARBA" id="ARBA00022692"/>
    </source>
</evidence>
<gene>
    <name evidence="9" type="ORF">STAS_03853</name>
</gene>
<comment type="similarity">
    <text evidence="2 7">Belongs to the major facilitator superfamily. Proton-dependent oligopeptide transporter (POT/PTR) (TC 2.A.17) family.</text>
</comment>
<dbReference type="PROSITE" id="PS01023">
    <property type="entry name" value="PTR2_2"/>
    <property type="match status" value="1"/>
</dbReference>
<evidence type="ECO:0000256" key="8">
    <source>
        <dbReference type="SAM" id="Phobius"/>
    </source>
</evidence>
<dbReference type="Proteomes" id="UP000325081">
    <property type="component" value="Unassembled WGS sequence"/>
</dbReference>
<evidence type="ECO:0000313" key="9">
    <source>
        <dbReference type="EMBL" id="GER28085.1"/>
    </source>
</evidence>
<dbReference type="SUPFAM" id="SSF103473">
    <property type="entry name" value="MFS general substrate transporter"/>
    <property type="match status" value="1"/>
</dbReference>
<dbReference type="Gene3D" id="1.20.1250.20">
    <property type="entry name" value="MFS general substrate transporter like domains"/>
    <property type="match status" value="1"/>
</dbReference>
<dbReference type="GO" id="GO:0006857">
    <property type="term" value="P:oligopeptide transport"/>
    <property type="evidence" value="ECO:0007669"/>
    <property type="project" value="InterPro"/>
</dbReference>
<keyword evidence="10" id="KW-1185">Reference proteome</keyword>
<evidence type="ECO:0000256" key="2">
    <source>
        <dbReference type="ARBA" id="ARBA00005982"/>
    </source>
</evidence>
<dbReference type="AlphaFoldDB" id="A0A5A7P589"/>
<dbReference type="OrthoDB" id="8904098at2759"/>
<protein>
    <submittedName>
        <fullName evidence="9">Major facilitator superfamily protein</fullName>
    </submittedName>
</protein>
<feature type="transmembrane region" description="Helical" evidence="8">
    <location>
        <begin position="240"/>
        <end position="262"/>
    </location>
</feature>
<dbReference type="InterPro" id="IPR018456">
    <property type="entry name" value="PTR2_symporter_CS"/>
</dbReference>
<name>A0A5A7P589_STRAF</name>
<proteinExistence type="inferred from homology"/>
<keyword evidence="5 8" id="KW-0472">Membrane</keyword>
<evidence type="ECO:0000256" key="5">
    <source>
        <dbReference type="ARBA" id="ARBA00023136"/>
    </source>
</evidence>
<comment type="subcellular location">
    <subcellularLocation>
        <location evidence="1 7">Membrane</location>
        <topology evidence="1 7">Multi-pass membrane protein</topology>
    </subcellularLocation>
</comment>
<dbReference type="PANTHER" id="PTHR11654">
    <property type="entry name" value="OLIGOPEPTIDE TRANSPORTER-RELATED"/>
    <property type="match status" value="1"/>
</dbReference>
<evidence type="ECO:0000256" key="7">
    <source>
        <dbReference type="RuleBase" id="RU003755"/>
    </source>
</evidence>
<feature type="transmembrane region" description="Helical" evidence="8">
    <location>
        <begin position="333"/>
        <end position="352"/>
    </location>
</feature>
<dbReference type="InterPro" id="IPR000109">
    <property type="entry name" value="POT_fam"/>
</dbReference>
<feature type="transmembrane region" description="Helical" evidence="8">
    <location>
        <begin position="96"/>
        <end position="115"/>
    </location>
</feature>
<organism evidence="9 10">
    <name type="scientific">Striga asiatica</name>
    <name type="common">Asiatic witchweed</name>
    <name type="synonym">Buchnera asiatica</name>
    <dbReference type="NCBI Taxonomy" id="4170"/>
    <lineage>
        <taxon>Eukaryota</taxon>
        <taxon>Viridiplantae</taxon>
        <taxon>Streptophyta</taxon>
        <taxon>Embryophyta</taxon>
        <taxon>Tracheophyta</taxon>
        <taxon>Spermatophyta</taxon>
        <taxon>Magnoliopsida</taxon>
        <taxon>eudicotyledons</taxon>
        <taxon>Gunneridae</taxon>
        <taxon>Pentapetalae</taxon>
        <taxon>asterids</taxon>
        <taxon>lamiids</taxon>
        <taxon>Lamiales</taxon>
        <taxon>Orobanchaceae</taxon>
        <taxon>Buchnereae</taxon>
        <taxon>Striga</taxon>
    </lineage>
</organism>
<accession>A0A5A7P589</accession>
<evidence type="ECO:0000256" key="4">
    <source>
        <dbReference type="ARBA" id="ARBA00022989"/>
    </source>
</evidence>
<comment type="caution">
    <text evidence="9">The sequence shown here is derived from an EMBL/GenBank/DDBJ whole genome shotgun (WGS) entry which is preliminary data.</text>
</comment>
<feature type="transmembrane region" description="Helical" evidence="8">
    <location>
        <begin position="400"/>
        <end position="423"/>
    </location>
</feature>
<dbReference type="EMBL" id="BKCP01002225">
    <property type="protein sequence ID" value="GER28085.1"/>
    <property type="molecule type" value="Genomic_DNA"/>
</dbReference>
<keyword evidence="7" id="KW-0813">Transport</keyword>
<feature type="transmembrane region" description="Helical" evidence="8">
    <location>
        <begin position="205"/>
        <end position="228"/>
    </location>
</feature>
<evidence type="ECO:0000256" key="6">
    <source>
        <dbReference type="ARBA" id="ARBA00044504"/>
    </source>
</evidence>
<sequence>MTLLTLSASIPGLKPSSQGPTTTQSATCFVSVYLIAVGTGGIKPCVSSFGADQFDDTEEVAKRHKASFFNWFYLCINVGALVAASVLTWIQTNVGWHWGFGIPAASMVVAVAFFFSGTRLYRNQRPEGSPLVRLCQVLVASCRKCWVRVPDDASLLYETLDAESTAAVKTQSSPSDQETGPVNPWLLCTVTQVEELKAIVRLLPVWATGIVFSAVYTQISTLFVLQGLTMNPHLIRGSTFRIPAASLTIFDTLSIIFWVPIYDRLIVPAARKITGRANGLTQLQRIGTGLFISIFSMLSAGALESVRLGYVRRHNAYRMLEIPMSILWQVPQYFLVGCAEVFVFVGQLEFFYEQAPDSMRSICSALQLTTVGLGSYLSTLLVTSRVGWIPDNLNYGHLDYFYWLMAGLSVVNLGAFMVVARWYTYKKPVGFLWWWP</sequence>
<feature type="transmembrane region" description="Helical" evidence="8">
    <location>
        <begin position="364"/>
        <end position="388"/>
    </location>
</feature>
<reference evidence="10" key="1">
    <citation type="journal article" date="2019" name="Curr. Biol.">
        <title>Genome Sequence of Striga asiatica Provides Insight into the Evolution of Plant Parasitism.</title>
        <authorList>
            <person name="Yoshida S."/>
            <person name="Kim S."/>
            <person name="Wafula E.K."/>
            <person name="Tanskanen J."/>
            <person name="Kim Y.M."/>
            <person name="Honaas L."/>
            <person name="Yang Z."/>
            <person name="Spallek T."/>
            <person name="Conn C.E."/>
            <person name="Ichihashi Y."/>
            <person name="Cheong K."/>
            <person name="Cui S."/>
            <person name="Der J.P."/>
            <person name="Gundlach H."/>
            <person name="Jiao Y."/>
            <person name="Hori C."/>
            <person name="Ishida J.K."/>
            <person name="Kasahara H."/>
            <person name="Kiba T."/>
            <person name="Kim M.S."/>
            <person name="Koo N."/>
            <person name="Laohavisit A."/>
            <person name="Lee Y.H."/>
            <person name="Lumba S."/>
            <person name="McCourt P."/>
            <person name="Mortimer J.C."/>
            <person name="Mutuku J.M."/>
            <person name="Nomura T."/>
            <person name="Sasaki-Sekimoto Y."/>
            <person name="Seto Y."/>
            <person name="Wang Y."/>
            <person name="Wakatake T."/>
            <person name="Sakakibara H."/>
            <person name="Demura T."/>
            <person name="Yamaguchi S."/>
            <person name="Yoneyama K."/>
            <person name="Manabe R.I."/>
            <person name="Nelson D.C."/>
            <person name="Schulman A.H."/>
            <person name="Timko M.P."/>
            <person name="dePamphilis C.W."/>
            <person name="Choi D."/>
            <person name="Shirasu K."/>
        </authorList>
    </citation>
    <scope>NUCLEOTIDE SEQUENCE [LARGE SCALE GENOMIC DNA]</scope>
    <source>
        <strain evidence="10">cv. UVA1</strain>
    </source>
</reference>